<keyword evidence="4 8" id="KW-0812">Transmembrane</keyword>
<dbReference type="STRING" id="84135.GCA_001052115_01306"/>
<evidence type="ECO:0000256" key="2">
    <source>
        <dbReference type="ARBA" id="ARBA00022475"/>
    </source>
</evidence>
<feature type="transmembrane region" description="Helical" evidence="8">
    <location>
        <begin position="126"/>
        <end position="147"/>
    </location>
</feature>
<dbReference type="GO" id="GO:0005886">
    <property type="term" value="C:plasma membrane"/>
    <property type="evidence" value="ECO:0007669"/>
    <property type="project" value="UniProtKB-SubCell"/>
</dbReference>
<feature type="domain" description="Threonine/Serine exporter ThrE" evidence="9">
    <location>
        <begin position="15"/>
        <end position="142"/>
    </location>
</feature>
<evidence type="ECO:0000256" key="3">
    <source>
        <dbReference type="ARBA" id="ARBA00022519"/>
    </source>
</evidence>
<feature type="transmembrane region" description="Helical" evidence="8">
    <location>
        <begin position="86"/>
        <end position="106"/>
    </location>
</feature>
<comment type="similarity">
    <text evidence="7">Belongs to the ThrE exporter (TC 2.A.79) family.</text>
</comment>
<dbReference type="Pfam" id="PF12821">
    <property type="entry name" value="ThrE_2"/>
    <property type="match status" value="1"/>
</dbReference>
<reference evidence="10 11" key="1">
    <citation type="submission" date="2017-09" db="EMBL/GenBank/DDBJ databases">
        <title>Bacterial strain isolated from the female urinary microbiota.</title>
        <authorList>
            <person name="Thomas-White K."/>
            <person name="Kumar N."/>
            <person name="Forster S."/>
            <person name="Putonti C."/>
            <person name="Lawley T."/>
            <person name="Wolfe A.J."/>
        </authorList>
    </citation>
    <scope>NUCLEOTIDE SEQUENCE [LARGE SCALE GENOMIC DNA]</scope>
    <source>
        <strain evidence="10 11">UMB0186</strain>
    </source>
</reference>
<comment type="subcellular location">
    <subcellularLocation>
        <location evidence="1">Cell membrane</location>
        <topology evidence="1">Multi-pass membrane protein</topology>
    </subcellularLocation>
</comment>
<name>A0A2N6SCZ0_9BACL</name>
<dbReference type="Proteomes" id="UP000235670">
    <property type="component" value="Unassembled WGS sequence"/>
</dbReference>
<dbReference type="OrthoDB" id="9810047at2"/>
<sequence length="158" mass="17430">MMAILSHLLLLLYHFVFSFISSVSFAVICDVPRKTLVTGGIIGAIGWCGYWEMWSHGQSVFMSSLVCSLLLANTSQICAIKFKNPLTVYFVPGLVPVVPGVTIYDAFRTLLLDEYSNSARIFLNSFYGAIGLAVGIIIADSIFRVIVGPMLQKRSQRL</sequence>
<gene>
    <name evidence="10" type="ORF">CJ218_08065</name>
</gene>
<feature type="transmembrane region" description="Helical" evidence="8">
    <location>
        <begin position="60"/>
        <end position="79"/>
    </location>
</feature>
<evidence type="ECO:0000313" key="10">
    <source>
        <dbReference type="EMBL" id="PMC51783.1"/>
    </source>
</evidence>
<keyword evidence="3" id="KW-0997">Cell inner membrane</keyword>
<evidence type="ECO:0000256" key="8">
    <source>
        <dbReference type="SAM" id="Phobius"/>
    </source>
</evidence>
<proteinExistence type="inferred from homology"/>
<dbReference type="PANTHER" id="PTHR34390:SF1">
    <property type="entry name" value="SUCCINATE TRANSPORTER SUBUNIT YJJB-RELATED"/>
    <property type="match status" value="1"/>
</dbReference>
<keyword evidence="5 8" id="KW-1133">Transmembrane helix</keyword>
<accession>A0A2N6SCZ0</accession>
<comment type="caution">
    <text evidence="10">The sequence shown here is derived from an EMBL/GenBank/DDBJ whole genome shotgun (WGS) entry which is preliminary data.</text>
</comment>
<dbReference type="PANTHER" id="PTHR34390">
    <property type="entry name" value="UPF0442 PROTEIN YJJB-RELATED"/>
    <property type="match status" value="1"/>
</dbReference>
<evidence type="ECO:0000256" key="6">
    <source>
        <dbReference type="ARBA" id="ARBA00023136"/>
    </source>
</evidence>
<evidence type="ECO:0000256" key="4">
    <source>
        <dbReference type="ARBA" id="ARBA00022692"/>
    </source>
</evidence>
<evidence type="ECO:0000259" key="9">
    <source>
        <dbReference type="Pfam" id="PF12821"/>
    </source>
</evidence>
<keyword evidence="6 8" id="KW-0472">Membrane</keyword>
<organism evidence="10 11">
    <name type="scientific">Gemella sanguinis</name>
    <dbReference type="NCBI Taxonomy" id="84135"/>
    <lineage>
        <taxon>Bacteria</taxon>
        <taxon>Bacillati</taxon>
        <taxon>Bacillota</taxon>
        <taxon>Bacilli</taxon>
        <taxon>Bacillales</taxon>
        <taxon>Gemellaceae</taxon>
        <taxon>Gemella</taxon>
    </lineage>
</organism>
<dbReference type="InterPro" id="IPR050539">
    <property type="entry name" value="ThrE_Dicarb/AminoAcid_Exp"/>
</dbReference>
<evidence type="ECO:0000256" key="5">
    <source>
        <dbReference type="ARBA" id="ARBA00022989"/>
    </source>
</evidence>
<evidence type="ECO:0000256" key="1">
    <source>
        <dbReference type="ARBA" id="ARBA00004651"/>
    </source>
</evidence>
<protein>
    <submittedName>
        <fullName evidence="10">Threonine/serine exporter</fullName>
    </submittedName>
</protein>
<evidence type="ECO:0000313" key="11">
    <source>
        <dbReference type="Proteomes" id="UP000235670"/>
    </source>
</evidence>
<evidence type="ECO:0000256" key="7">
    <source>
        <dbReference type="ARBA" id="ARBA00034125"/>
    </source>
</evidence>
<dbReference type="GO" id="GO:0015744">
    <property type="term" value="P:succinate transport"/>
    <property type="evidence" value="ECO:0007669"/>
    <property type="project" value="TreeGrafter"/>
</dbReference>
<dbReference type="EMBL" id="PNGT01000010">
    <property type="protein sequence ID" value="PMC51783.1"/>
    <property type="molecule type" value="Genomic_DNA"/>
</dbReference>
<dbReference type="AlphaFoldDB" id="A0A2N6SCZ0"/>
<dbReference type="InterPro" id="IPR024528">
    <property type="entry name" value="ThrE_2"/>
</dbReference>
<keyword evidence="2" id="KW-1003">Cell membrane</keyword>